<keyword evidence="10 15" id="KW-0862">Zinc</keyword>
<feature type="binding site" evidence="15">
    <location>
        <position position="466"/>
    </location>
    <ligand>
        <name>Zn(2+)</name>
        <dbReference type="ChEBI" id="CHEBI:29105"/>
        <note>catalytic</note>
    </ligand>
</feature>
<dbReference type="GO" id="GO:0006508">
    <property type="term" value="P:proteolysis"/>
    <property type="evidence" value="ECO:0007669"/>
    <property type="project" value="UniProtKB-KW"/>
</dbReference>
<dbReference type="Proteomes" id="UP001168821">
    <property type="component" value="Unassembled WGS sequence"/>
</dbReference>
<dbReference type="GO" id="GO:0005737">
    <property type="term" value="C:cytoplasm"/>
    <property type="evidence" value="ECO:0007669"/>
    <property type="project" value="UniProtKB-SubCell"/>
</dbReference>
<organism evidence="21 22">
    <name type="scientific">Zophobas morio</name>
    <dbReference type="NCBI Taxonomy" id="2755281"/>
    <lineage>
        <taxon>Eukaryota</taxon>
        <taxon>Metazoa</taxon>
        <taxon>Ecdysozoa</taxon>
        <taxon>Arthropoda</taxon>
        <taxon>Hexapoda</taxon>
        <taxon>Insecta</taxon>
        <taxon>Pterygota</taxon>
        <taxon>Neoptera</taxon>
        <taxon>Endopterygota</taxon>
        <taxon>Coleoptera</taxon>
        <taxon>Polyphaga</taxon>
        <taxon>Cucujiformia</taxon>
        <taxon>Tenebrionidae</taxon>
        <taxon>Zophobas</taxon>
    </lineage>
</organism>
<evidence type="ECO:0000256" key="9">
    <source>
        <dbReference type="ARBA" id="ARBA00022801"/>
    </source>
</evidence>
<dbReference type="GO" id="GO:0016285">
    <property type="term" value="F:alanyl aminopeptidase activity"/>
    <property type="evidence" value="ECO:0007669"/>
    <property type="project" value="UniProtKB-EC"/>
</dbReference>
<dbReference type="EC" id="3.4.11.-" evidence="17"/>
<dbReference type="PANTHER" id="PTHR11533:SF174">
    <property type="entry name" value="PUROMYCIN-SENSITIVE AMINOPEPTIDASE-RELATED"/>
    <property type="match status" value="1"/>
</dbReference>
<keyword evidence="8 15" id="KW-0479">Metal-binding</keyword>
<evidence type="ECO:0000256" key="6">
    <source>
        <dbReference type="ARBA" id="ARBA00022622"/>
    </source>
</evidence>
<dbReference type="SUPFAM" id="SSF55486">
    <property type="entry name" value="Metalloproteases ('zincins'), catalytic domain"/>
    <property type="match status" value="1"/>
</dbReference>
<evidence type="ECO:0000256" key="2">
    <source>
        <dbReference type="ARBA" id="ARBA00004609"/>
    </source>
</evidence>
<dbReference type="InterPro" id="IPR014782">
    <property type="entry name" value="Peptidase_M1_dom"/>
</dbReference>
<comment type="cofactor">
    <cofactor evidence="15 17">
        <name>Zn(2+)</name>
        <dbReference type="ChEBI" id="CHEBI:29105"/>
    </cofactor>
    <text evidence="15 17">Binds 1 zinc ion per subunit.</text>
</comment>
<keyword evidence="6" id="KW-0336">GPI-anchor</keyword>
<dbReference type="AlphaFoldDB" id="A0AA38MQ16"/>
<dbReference type="Gene3D" id="1.25.50.20">
    <property type="match status" value="1"/>
</dbReference>
<keyword evidence="5" id="KW-0963">Cytoplasm</keyword>
<dbReference type="InterPro" id="IPR050344">
    <property type="entry name" value="Peptidase_M1_aminopeptidases"/>
</dbReference>
<proteinExistence type="inferred from homology"/>
<evidence type="ECO:0000259" key="20">
    <source>
        <dbReference type="Pfam" id="PF17900"/>
    </source>
</evidence>
<dbReference type="GO" id="GO:0098552">
    <property type="term" value="C:side of membrane"/>
    <property type="evidence" value="ECO:0007669"/>
    <property type="project" value="UniProtKB-KW"/>
</dbReference>
<dbReference type="FunFam" id="1.25.50.20:FF:000002">
    <property type="entry name" value="Aminopeptidase"/>
    <property type="match status" value="1"/>
</dbReference>
<keyword evidence="11 17" id="KW-0482">Metalloprotease</keyword>
<dbReference type="GO" id="GO:0070006">
    <property type="term" value="F:metalloaminopeptidase activity"/>
    <property type="evidence" value="ECO:0007669"/>
    <property type="project" value="TreeGrafter"/>
</dbReference>
<evidence type="ECO:0000256" key="1">
    <source>
        <dbReference type="ARBA" id="ARBA00004496"/>
    </source>
</evidence>
<dbReference type="GO" id="GO:0005886">
    <property type="term" value="C:plasma membrane"/>
    <property type="evidence" value="ECO:0007669"/>
    <property type="project" value="UniProtKB-SubCell"/>
</dbReference>
<dbReference type="Gene3D" id="2.60.40.1730">
    <property type="entry name" value="tricorn interacting facor f3 domain"/>
    <property type="match status" value="1"/>
</dbReference>
<dbReference type="Pfam" id="PF11838">
    <property type="entry name" value="ERAP1_C"/>
    <property type="match status" value="1"/>
</dbReference>
<dbReference type="FunFam" id="1.10.390.10:FF:000001">
    <property type="entry name" value="Aminopeptidase"/>
    <property type="match status" value="1"/>
</dbReference>
<evidence type="ECO:0000259" key="19">
    <source>
        <dbReference type="Pfam" id="PF11838"/>
    </source>
</evidence>
<dbReference type="InterPro" id="IPR042097">
    <property type="entry name" value="Aminopeptidase_N-like_N_sf"/>
</dbReference>
<keyword evidence="22" id="KW-1185">Reference proteome</keyword>
<feature type="domain" description="Aminopeptidase N-like N-terminal" evidence="20">
    <location>
        <begin position="155"/>
        <end position="336"/>
    </location>
</feature>
<feature type="domain" description="ERAP1-like C-terminal" evidence="19">
    <location>
        <begin position="667"/>
        <end position="979"/>
    </location>
</feature>
<reference evidence="21" key="1">
    <citation type="journal article" date="2023" name="G3 (Bethesda)">
        <title>Whole genome assemblies of Zophobas morio and Tenebrio molitor.</title>
        <authorList>
            <person name="Kaur S."/>
            <person name="Stinson S.A."/>
            <person name="diCenzo G.C."/>
        </authorList>
    </citation>
    <scope>NUCLEOTIDE SEQUENCE</scope>
    <source>
        <strain evidence="21">QUZm001</strain>
    </source>
</reference>
<evidence type="ECO:0000256" key="5">
    <source>
        <dbReference type="ARBA" id="ARBA00022490"/>
    </source>
</evidence>
<evidence type="ECO:0000256" key="4">
    <source>
        <dbReference type="ARBA" id="ARBA00022438"/>
    </source>
</evidence>
<dbReference type="FunFam" id="2.60.40.1730:FF:000002">
    <property type="entry name" value="Aminopeptidase"/>
    <property type="match status" value="1"/>
</dbReference>
<evidence type="ECO:0000256" key="12">
    <source>
        <dbReference type="ARBA" id="ARBA00023288"/>
    </source>
</evidence>
<dbReference type="GO" id="GO:0005615">
    <property type="term" value="C:extracellular space"/>
    <property type="evidence" value="ECO:0007669"/>
    <property type="project" value="TreeGrafter"/>
</dbReference>
<dbReference type="SUPFAM" id="SSF63737">
    <property type="entry name" value="Leukotriene A4 hydrolase N-terminal domain"/>
    <property type="match status" value="1"/>
</dbReference>
<evidence type="ECO:0000313" key="22">
    <source>
        <dbReference type="Proteomes" id="UP001168821"/>
    </source>
</evidence>
<dbReference type="Gene3D" id="1.10.390.10">
    <property type="entry name" value="Neutral Protease Domain 2"/>
    <property type="match status" value="1"/>
</dbReference>
<name>A0AA38MQ16_9CUCU</name>
<dbReference type="GO" id="GO:0008270">
    <property type="term" value="F:zinc ion binding"/>
    <property type="evidence" value="ECO:0007669"/>
    <property type="project" value="UniProtKB-UniRule"/>
</dbReference>
<evidence type="ECO:0000259" key="18">
    <source>
        <dbReference type="Pfam" id="PF01433"/>
    </source>
</evidence>
<comment type="catalytic activity">
    <reaction evidence="13">
        <text>Release of an N-terminal amino acid, preferentially alanine, from a wide range of peptides, amides and arylamides.</text>
        <dbReference type="EC" id="3.4.11.14"/>
    </reaction>
</comment>
<dbReference type="InterPro" id="IPR034016">
    <property type="entry name" value="M1_APN-typ"/>
</dbReference>
<dbReference type="EMBL" id="JALNTZ010000002">
    <property type="protein sequence ID" value="KAJ3663518.1"/>
    <property type="molecule type" value="Genomic_DNA"/>
</dbReference>
<dbReference type="GO" id="GO:0042277">
    <property type="term" value="F:peptide binding"/>
    <property type="evidence" value="ECO:0007669"/>
    <property type="project" value="TreeGrafter"/>
</dbReference>
<dbReference type="InterPro" id="IPR024571">
    <property type="entry name" value="ERAP1-like_C_dom"/>
</dbReference>
<comment type="caution">
    <text evidence="21">The sequence shown here is derived from an EMBL/GenBank/DDBJ whole genome shotgun (WGS) entry which is preliminary data.</text>
</comment>
<evidence type="ECO:0000256" key="13">
    <source>
        <dbReference type="ARBA" id="ARBA00052895"/>
    </source>
</evidence>
<dbReference type="PRINTS" id="PR00756">
    <property type="entry name" value="ALADIPTASE"/>
</dbReference>
<dbReference type="Pfam" id="PF01433">
    <property type="entry name" value="Peptidase_M1"/>
    <property type="match status" value="1"/>
</dbReference>
<dbReference type="GO" id="GO:0043171">
    <property type="term" value="P:peptide catabolic process"/>
    <property type="evidence" value="ECO:0007669"/>
    <property type="project" value="TreeGrafter"/>
</dbReference>
<feature type="domain" description="Peptidase M1 membrane alanine aminopeptidase" evidence="18">
    <location>
        <begin position="371"/>
        <end position="588"/>
    </location>
</feature>
<evidence type="ECO:0000256" key="16">
    <source>
        <dbReference type="PIRSR" id="PIRSR634016-4"/>
    </source>
</evidence>
<comment type="subcellular location">
    <subcellularLocation>
        <location evidence="2">Cell membrane</location>
        <topology evidence="2">Lipid-anchor</topology>
        <topology evidence="2">GPI-anchor</topology>
    </subcellularLocation>
    <subcellularLocation>
        <location evidence="1">Cytoplasm</location>
    </subcellularLocation>
</comment>
<feature type="site" description="Transition state stabilizer" evidence="16">
    <location>
        <position position="529"/>
    </location>
</feature>
<comment type="similarity">
    <text evidence="3 17">Belongs to the peptidase M1 family.</text>
</comment>
<dbReference type="InterPro" id="IPR027268">
    <property type="entry name" value="Peptidase_M4/M1_CTD_sf"/>
</dbReference>
<accession>A0AA38MQ16</accession>
<dbReference type="InterPro" id="IPR045357">
    <property type="entry name" value="Aminopeptidase_N-like_N"/>
</dbReference>
<evidence type="ECO:0000256" key="14">
    <source>
        <dbReference type="PIRSR" id="PIRSR634016-1"/>
    </source>
</evidence>
<dbReference type="CDD" id="cd09601">
    <property type="entry name" value="M1_APN-Q_like"/>
    <property type="match status" value="1"/>
</dbReference>
<evidence type="ECO:0000256" key="17">
    <source>
        <dbReference type="RuleBase" id="RU364040"/>
    </source>
</evidence>
<dbReference type="InterPro" id="IPR001930">
    <property type="entry name" value="Peptidase_M1"/>
</dbReference>
<keyword evidence="7 17" id="KW-0645">Protease</keyword>
<evidence type="ECO:0000313" key="21">
    <source>
        <dbReference type="EMBL" id="KAJ3663518.1"/>
    </source>
</evidence>
<keyword evidence="9 17" id="KW-0378">Hydrolase</keyword>
<evidence type="ECO:0000256" key="11">
    <source>
        <dbReference type="ARBA" id="ARBA00023049"/>
    </source>
</evidence>
<dbReference type="PANTHER" id="PTHR11533">
    <property type="entry name" value="PROTEASE M1 ZINC METALLOPROTEASE"/>
    <property type="match status" value="1"/>
</dbReference>
<gene>
    <name evidence="21" type="ORF">Zmor_007773</name>
</gene>
<keyword evidence="12" id="KW-0449">Lipoprotein</keyword>
<feature type="binding site" evidence="15">
    <location>
        <position position="447"/>
    </location>
    <ligand>
        <name>Zn(2+)</name>
        <dbReference type="ChEBI" id="CHEBI:29105"/>
        <note>catalytic</note>
    </ligand>
</feature>
<dbReference type="FunFam" id="2.60.40.1910:FF:000002">
    <property type="entry name" value="Aminopeptidase"/>
    <property type="match status" value="1"/>
</dbReference>
<keyword evidence="6" id="KW-0472">Membrane</keyword>
<dbReference type="Pfam" id="PF17900">
    <property type="entry name" value="Peptidase_M1_N"/>
    <property type="match status" value="1"/>
</dbReference>
<evidence type="ECO:0000256" key="7">
    <source>
        <dbReference type="ARBA" id="ARBA00022670"/>
    </source>
</evidence>
<sequence length="999" mass="113355">MHCTDDNASGPDLNGNHQYTTLPCDCDPFPYFRRRTKTVGACHFLPMSFLSVTRHFLPRARAASTLAFQIRIFLNELPEVPLALGRRPSPRLWRAPQPQRTRLVHSVAVSVEQPLLGARSERGTGRKCQCSSLASKQKEMPTGKPFERLPGTVRPKHYVLSLLPDLKALVFDGDVAVQIEVVKQTSEIVLNAIDLEIQNVTLKGNNVLESPKTTSFSVDDETVTFTFAKPIAPGPYSLSMTFKGELNDKMKGLYRSKYQNQQGEERYAAVTQFEATDARRCFPCWDEPSLKATFDISLSVPRDLVALSNMPVKHSKETSGLIRYDFETTPIMSTYLVACVVGEYDYVEDKSADGVQVRVYTPRGKKEQGLFALEVATKVLPYYKDYFDIAYPLPKIDLIAIADFSAGAMENWGLVTYRETCLLVDTQNTSAVQKQWIALVVGHELAHQWFGNLVTMEWWTHLWLNEGYASFVEYLCVDHLFPEYDIWTQFVNDTYIRALELDCLKNSHPIEVPVGHPSEIDEIFDDISYNKGASVIRMLHNYIGDEDFRKGMNLYLTRHQYKNTFTEDLWAALEEASKKPVGAVMSTWTKQMGFPVIKVTSRPDPDNKGVVLTLSQSKYTADGSKPPEDFLWMIPVSITTSKRKTVSTVLKTKEAEVVIPDVGPGDWVKVNPGTVGFYRTQYEPKLLERFIPAIKDRSLPPLDRLGLLDDLFAMVQAGHTNTVEVLKLLEAYEDEADYTVWSSINNVLVKLNMLLSYTDCVDEFRTYQKRILSKVSKRLGWNPDPTERHLDTLLRGLVLGRLSWLDDDDTIGEAQKRFDAHVNSSQTLPADLRSACYKTVLRAGGEDVYNTLLKLYRSVDLHEEKDRISRALGAAKDSEILSKVLKFAISDEVRAQDTVFVIISVAMSRVGRDLAWRFFVDNWALFNDRYKGYLLTRLVKFVAENFASEESAKEVEQFFKAHDISGTERTVQQAVETIRLNAAWLQRDTDAIRNYLSSN</sequence>
<evidence type="ECO:0000256" key="10">
    <source>
        <dbReference type="ARBA" id="ARBA00022833"/>
    </source>
</evidence>
<evidence type="ECO:0000256" key="15">
    <source>
        <dbReference type="PIRSR" id="PIRSR634016-3"/>
    </source>
</evidence>
<protein>
    <recommendedName>
        <fullName evidence="17">Aminopeptidase</fullName>
        <ecNumber evidence="17">3.4.11.-</ecNumber>
    </recommendedName>
</protein>
<keyword evidence="4 17" id="KW-0031">Aminopeptidase</keyword>
<evidence type="ECO:0000256" key="8">
    <source>
        <dbReference type="ARBA" id="ARBA00022723"/>
    </source>
</evidence>
<feature type="binding site" evidence="15">
    <location>
        <position position="443"/>
    </location>
    <ligand>
        <name>Zn(2+)</name>
        <dbReference type="ChEBI" id="CHEBI:29105"/>
        <note>catalytic</note>
    </ligand>
</feature>
<feature type="active site" description="Proton acceptor" evidence="14">
    <location>
        <position position="444"/>
    </location>
</feature>
<evidence type="ECO:0000256" key="3">
    <source>
        <dbReference type="ARBA" id="ARBA00010136"/>
    </source>
</evidence>
<keyword evidence="6" id="KW-0325">Glycoprotein</keyword>
<dbReference type="Gene3D" id="2.60.40.1910">
    <property type="match status" value="1"/>
</dbReference>